<gene>
    <name evidence="2" type="ORF">ABEB36_002503</name>
</gene>
<dbReference type="Proteomes" id="UP001566132">
    <property type="component" value="Unassembled WGS sequence"/>
</dbReference>
<evidence type="ECO:0008006" key="4">
    <source>
        <dbReference type="Google" id="ProtNLM"/>
    </source>
</evidence>
<accession>A0ABD1F628</accession>
<feature type="chain" id="PRO_5044752671" description="Saposin B-type domain-containing protein" evidence="1">
    <location>
        <begin position="20"/>
        <end position="239"/>
    </location>
</feature>
<name>A0ABD1F628_HYPHA</name>
<dbReference type="EMBL" id="JBDJPC010000002">
    <property type="protein sequence ID" value="KAL1513018.1"/>
    <property type="molecule type" value="Genomic_DNA"/>
</dbReference>
<dbReference type="AlphaFoldDB" id="A0ABD1F628"/>
<keyword evidence="1" id="KW-0732">Signal</keyword>
<evidence type="ECO:0000313" key="2">
    <source>
        <dbReference type="EMBL" id="KAL1513018.1"/>
    </source>
</evidence>
<protein>
    <recommendedName>
        <fullName evidence="4">Saposin B-type domain-containing protein</fullName>
    </recommendedName>
</protein>
<reference evidence="2 3" key="1">
    <citation type="submission" date="2024-05" db="EMBL/GenBank/DDBJ databases">
        <title>Genetic variation in Jamaican populations of the coffee berry borer (Hypothenemus hampei).</title>
        <authorList>
            <person name="Errbii M."/>
            <person name="Myrie A."/>
        </authorList>
    </citation>
    <scope>NUCLEOTIDE SEQUENCE [LARGE SCALE GENOMIC DNA]</scope>
    <source>
        <strain evidence="2">JA-Hopewell-2020-01-JO</strain>
        <tissue evidence="2">Whole body</tissue>
    </source>
</reference>
<organism evidence="2 3">
    <name type="scientific">Hypothenemus hampei</name>
    <name type="common">Coffee berry borer</name>
    <dbReference type="NCBI Taxonomy" id="57062"/>
    <lineage>
        <taxon>Eukaryota</taxon>
        <taxon>Metazoa</taxon>
        <taxon>Ecdysozoa</taxon>
        <taxon>Arthropoda</taxon>
        <taxon>Hexapoda</taxon>
        <taxon>Insecta</taxon>
        <taxon>Pterygota</taxon>
        <taxon>Neoptera</taxon>
        <taxon>Endopterygota</taxon>
        <taxon>Coleoptera</taxon>
        <taxon>Polyphaga</taxon>
        <taxon>Cucujiformia</taxon>
        <taxon>Curculionidae</taxon>
        <taxon>Scolytinae</taxon>
        <taxon>Hypothenemus</taxon>
    </lineage>
</organism>
<evidence type="ECO:0000256" key="1">
    <source>
        <dbReference type="SAM" id="SignalP"/>
    </source>
</evidence>
<comment type="caution">
    <text evidence="2">The sequence shown here is derived from an EMBL/GenBank/DDBJ whole genome shotgun (WGS) entry which is preliminary data.</text>
</comment>
<sequence length="239" mass="27562">MLYIFLIFSFTQLFLPCQASILTFRTQHGSFKQERILNKPKLDDSYQAELCKENCPCLSCNTTLRNPRKIINPYKELLQSRVAQKPFGTFCVKCAACLAVANEIQAIIENDNQEECEMDLTKRIEISEVILEKISHLCTNGFKNFNLRTYGEHEIFTNNFQCTEHIKTLVEANWTKKLREICSLYMSRIDVELIVSRVSEGMLNLTETFCRGSGIFRDCNNIKKHENITVPSLHGHCSC</sequence>
<proteinExistence type="predicted"/>
<feature type="signal peptide" evidence="1">
    <location>
        <begin position="1"/>
        <end position="19"/>
    </location>
</feature>
<keyword evidence="3" id="KW-1185">Reference proteome</keyword>
<evidence type="ECO:0000313" key="3">
    <source>
        <dbReference type="Proteomes" id="UP001566132"/>
    </source>
</evidence>